<sequence length="134" mass="14230">MLFALSCKTETEDDGPVVKCDQTTLIDQSGYPSAPIGNATVSQAVVSGNCLKISYSSSGCDGSSWQVQLMTDGTVDLSTIPATRKLKLVLLSQETCTAVINKEKSFDISNLQVSGAQSVALNIENNGQVVVYQY</sequence>
<evidence type="ECO:0000313" key="1">
    <source>
        <dbReference type="EMBL" id="RCU43037.1"/>
    </source>
</evidence>
<dbReference type="EMBL" id="QPIE01000004">
    <property type="protein sequence ID" value="RCU43037.1"/>
    <property type="molecule type" value="Genomic_DNA"/>
</dbReference>
<dbReference type="Proteomes" id="UP000252172">
    <property type="component" value="Unassembled WGS sequence"/>
</dbReference>
<proteinExistence type="predicted"/>
<keyword evidence="2" id="KW-1185">Reference proteome</keyword>
<name>A0A368MXR7_9FLAO</name>
<comment type="caution">
    <text evidence="1">The sequence shown here is derived from an EMBL/GenBank/DDBJ whole genome shotgun (WGS) entry which is preliminary data.</text>
</comment>
<gene>
    <name evidence="1" type="ORF">DQ356_06290</name>
</gene>
<dbReference type="AlphaFoldDB" id="A0A368MXR7"/>
<accession>A0A368MXR7</accession>
<organism evidence="1 2">
    <name type="scientific">Chryseobacterium lacus</name>
    <dbReference type="NCBI Taxonomy" id="2058346"/>
    <lineage>
        <taxon>Bacteria</taxon>
        <taxon>Pseudomonadati</taxon>
        <taxon>Bacteroidota</taxon>
        <taxon>Flavobacteriia</taxon>
        <taxon>Flavobacteriales</taxon>
        <taxon>Weeksellaceae</taxon>
        <taxon>Chryseobacterium group</taxon>
        <taxon>Chryseobacterium</taxon>
    </lineage>
</organism>
<protein>
    <submittedName>
        <fullName evidence="1">Uncharacterized protein</fullName>
    </submittedName>
</protein>
<evidence type="ECO:0000313" key="2">
    <source>
        <dbReference type="Proteomes" id="UP000252172"/>
    </source>
</evidence>
<reference evidence="1 2" key="1">
    <citation type="submission" date="2018-07" db="EMBL/GenBank/DDBJ databases">
        <title>Chryseobacterium lacus sp. nov., isolated from lake water.</title>
        <authorList>
            <person name="Li C.-M."/>
        </authorList>
    </citation>
    <scope>NUCLEOTIDE SEQUENCE [LARGE SCALE GENOMIC DNA]</scope>
    <source>
        <strain evidence="1 2">YLOS41</strain>
    </source>
</reference>